<gene>
    <name evidence="2" type="ORF">EVAR_27056_1</name>
</gene>
<dbReference type="Proteomes" id="UP000299102">
    <property type="component" value="Unassembled WGS sequence"/>
</dbReference>
<reference evidence="2 3" key="1">
    <citation type="journal article" date="2019" name="Commun. Biol.">
        <title>The bagworm genome reveals a unique fibroin gene that provides high tensile strength.</title>
        <authorList>
            <person name="Kono N."/>
            <person name="Nakamura H."/>
            <person name="Ohtoshi R."/>
            <person name="Tomita M."/>
            <person name="Numata K."/>
            <person name="Arakawa K."/>
        </authorList>
    </citation>
    <scope>NUCLEOTIDE SEQUENCE [LARGE SCALE GENOMIC DNA]</scope>
</reference>
<keyword evidence="3" id="KW-1185">Reference proteome</keyword>
<proteinExistence type="predicted"/>
<evidence type="ECO:0000313" key="3">
    <source>
        <dbReference type="Proteomes" id="UP000299102"/>
    </source>
</evidence>
<protein>
    <submittedName>
        <fullName evidence="2">Uncharacterized protein</fullName>
    </submittedName>
</protein>
<evidence type="ECO:0000313" key="2">
    <source>
        <dbReference type="EMBL" id="GBP49354.1"/>
    </source>
</evidence>
<feature type="region of interest" description="Disordered" evidence="1">
    <location>
        <begin position="39"/>
        <end position="67"/>
    </location>
</feature>
<accession>A0A4C1WGT5</accession>
<evidence type="ECO:0000256" key="1">
    <source>
        <dbReference type="SAM" id="MobiDB-lite"/>
    </source>
</evidence>
<dbReference type="EMBL" id="BGZK01000542">
    <property type="protein sequence ID" value="GBP49354.1"/>
    <property type="molecule type" value="Genomic_DNA"/>
</dbReference>
<comment type="caution">
    <text evidence="2">The sequence shown here is derived from an EMBL/GenBank/DDBJ whole genome shotgun (WGS) entry which is preliminary data.</text>
</comment>
<organism evidence="2 3">
    <name type="scientific">Eumeta variegata</name>
    <name type="common">Bagworm moth</name>
    <name type="synonym">Eumeta japonica</name>
    <dbReference type="NCBI Taxonomy" id="151549"/>
    <lineage>
        <taxon>Eukaryota</taxon>
        <taxon>Metazoa</taxon>
        <taxon>Ecdysozoa</taxon>
        <taxon>Arthropoda</taxon>
        <taxon>Hexapoda</taxon>
        <taxon>Insecta</taxon>
        <taxon>Pterygota</taxon>
        <taxon>Neoptera</taxon>
        <taxon>Endopterygota</taxon>
        <taxon>Lepidoptera</taxon>
        <taxon>Glossata</taxon>
        <taxon>Ditrysia</taxon>
        <taxon>Tineoidea</taxon>
        <taxon>Psychidae</taxon>
        <taxon>Oiketicinae</taxon>
        <taxon>Eumeta</taxon>
    </lineage>
</organism>
<sequence length="67" mass="7427">MEERVGDRRESCDGNGSELPVLSYWTKRNSGSCYFTPTRTIEESQGDDLLTGRSRGGGQKPMSAKLK</sequence>
<name>A0A4C1WGT5_EUMVA</name>
<dbReference type="AlphaFoldDB" id="A0A4C1WGT5"/>